<feature type="transmembrane region" description="Helical" evidence="2">
    <location>
        <begin position="132"/>
        <end position="152"/>
    </location>
</feature>
<protein>
    <recommendedName>
        <fullName evidence="6">tRNA (Guanine-N1)-methyltransferase</fullName>
    </recommendedName>
</protein>
<keyword evidence="3" id="KW-0732">Signal</keyword>
<keyword evidence="2" id="KW-0472">Membrane</keyword>
<evidence type="ECO:0000313" key="4">
    <source>
        <dbReference type="EMBL" id="SFF74857.1"/>
    </source>
</evidence>
<proteinExistence type="predicted"/>
<keyword evidence="2" id="KW-1133">Transmembrane helix</keyword>
<organism evidence="4 5">
    <name type="scientific">Sunxiuqinia elliptica</name>
    <dbReference type="NCBI Taxonomy" id="655355"/>
    <lineage>
        <taxon>Bacteria</taxon>
        <taxon>Pseudomonadati</taxon>
        <taxon>Bacteroidota</taxon>
        <taxon>Bacteroidia</taxon>
        <taxon>Marinilabiliales</taxon>
        <taxon>Prolixibacteraceae</taxon>
        <taxon>Sunxiuqinia</taxon>
    </lineage>
</organism>
<evidence type="ECO:0000256" key="2">
    <source>
        <dbReference type="SAM" id="Phobius"/>
    </source>
</evidence>
<dbReference type="RefSeq" id="WP_093921439.1">
    <property type="nucleotide sequence ID" value="NZ_FONW01000015.1"/>
</dbReference>
<keyword evidence="5" id="KW-1185">Reference proteome</keyword>
<evidence type="ECO:0000256" key="3">
    <source>
        <dbReference type="SAM" id="SignalP"/>
    </source>
</evidence>
<keyword evidence="2" id="KW-0812">Transmembrane</keyword>
<keyword evidence="1" id="KW-0175">Coiled coil</keyword>
<feature type="chain" id="PRO_5011635501" description="tRNA (Guanine-N1)-methyltransferase" evidence="3">
    <location>
        <begin position="24"/>
        <end position="202"/>
    </location>
</feature>
<dbReference type="STRING" id="655355.SAMN05216283_1151"/>
<reference evidence="4 5" key="1">
    <citation type="submission" date="2016-10" db="EMBL/GenBank/DDBJ databases">
        <authorList>
            <person name="de Groot N.N."/>
        </authorList>
    </citation>
    <scope>NUCLEOTIDE SEQUENCE [LARGE SCALE GENOMIC DNA]</scope>
    <source>
        <strain evidence="4 5">CGMCC 1.9156</strain>
    </source>
</reference>
<evidence type="ECO:0000313" key="5">
    <source>
        <dbReference type="Proteomes" id="UP000198964"/>
    </source>
</evidence>
<dbReference type="AlphaFoldDB" id="A0A1I2LBK1"/>
<evidence type="ECO:0000256" key="1">
    <source>
        <dbReference type="SAM" id="Coils"/>
    </source>
</evidence>
<dbReference type="Proteomes" id="UP000198964">
    <property type="component" value="Unassembled WGS sequence"/>
</dbReference>
<gene>
    <name evidence="4" type="ORF">SAMN05216283_1151</name>
</gene>
<sequence>MKRAFSKYLFFCLFLTVSSGLSAQTTSFKSAFDTLSIQEQFDFLYKRSNTYEQYKVMSISGYMDLKANLIDSVSMYQQDANSHIQEINTLKENLIATNTQIEKLEKELNDTKNSKDSMSLLGIEVSKASYNAIMWGLIIGLAVVALVLFSLYKRGHQVVKETKTRLGEVQEDLESLRKNALVREQKLARELMDYKLKHKPNR</sequence>
<name>A0A1I2LBK1_9BACT</name>
<evidence type="ECO:0008006" key="6">
    <source>
        <dbReference type="Google" id="ProtNLM"/>
    </source>
</evidence>
<feature type="signal peptide" evidence="3">
    <location>
        <begin position="1"/>
        <end position="23"/>
    </location>
</feature>
<accession>A0A1I2LBK1</accession>
<dbReference type="SUPFAM" id="SSF58100">
    <property type="entry name" value="Bacterial hemolysins"/>
    <property type="match status" value="1"/>
</dbReference>
<dbReference type="EMBL" id="FONW01000015">
    <property type="protein sequence ID" value="SFF74857.1"/>
    <property type="molecule type" value="Genomic_DNA"/>
</dbReference>
<dbReference type="Gene3D" id="1.20.1170.10">
    <property type="match status" value="1"/>
</dbReference>
<feature type="coiled-coil region" evidence="1">
    <location>
        <begin position="73"/>
        <end position="121"/>
    </location>
</feature>